<dbReference type="GO" id="GO:0005524">
    <property type="term" value="F:ATP binding"/>
    <property type="evidence" value="ECO:0007669"/>
    <property type="project" value="UniProtKB-KW"/>
</dbReference>
<sequence>MKMMVYQGERTKSTDNYLLGSFKISGIPPAPKGVAKIEDCFEIDENGILTVTSKIVSTGKTKSLTVTSLSGRLSKQEIEKMVKDAEKFKLEDQEYKRKAEAYNALEDCIYALKNKIKRNDITPKVLKNIQYAIDDTMKWLSNVKGAAVDEIQSKKEYLEFISGLAFFH</sequence>
<dbReference type="Gene3D" id="2.60.34.10">
    <property type="entry name" value="Substrate Binding Domain Of DNAk, Chain A, domain 1"/>
    <property type="match status" value="1"/>
</dbReference>
<evidence type="ECO:0008006" key="5">
    <source>
        <dbReference type="Google" id="ProtNLM"/>
    </source>
</evidence>
<keyword evidence="1" id="KW-0547">Nucleotide-binding</keyword>
<organism evidence="3 4">
    <name type="scientific">Lactuca saligna</name>
    <name type="common">Willowleaf lettuce</name>
    <dbReference type="NCBI Taxonomy" id="75948"/>
    <lineage>
        <taxon>Eukaryota</taxon>
        <taxon>Viridiplantae</taxon>
        <taxon>Streptophyta</taxon>
        <taxon>Embryophyta</taxon>
        <taxon>Tracheophyta</taxon>
        <taxon>Spermatophyta</taxon>
        <taxon>Magnoliopsida</taxon>
        <taxon>eudicotyledons</taxon>
        <taxon>Gunneridae</taxon>
        <taxon>Pentapetalae</taxon>
        <taxon>asterids</taxon>
        <taxon>campanulids</taxon>
        <taxon>Asterales</taxon>
        <taxon>Asteraceae</taxon>
        <taxon>Cichorioideae</taxon>
        <taxon>Cichorieae</taxon>
        <taxon>Lactucinae</taxon>
        <taxon>Lactuca</taxon>
    </lineage>
</organism>
<evidence type="ECO:0000256" key="1">
    <source>
        <dbReference type="ARBA" id="ARBA00022741"/>
    </source>
</evidence>
<accession>A0AA36EJY7</accession>
<evidence type="ECO:0000256" key="2">
    <source>
        <dbReference type="ARBA" id="ARBA00022840"/>
    </source>
</evidence>
<dbReference type="InterPro" id="IPR029048">
    <property type="entry name" value="HSP70_C_sf"/>
</dbReference>
<gene>
    <name evidence="3" type="ORF">LSALG_LOCUS37498</name>
</gene>
<proteinExistence type="predicted"/>
<dbReference type="SUPFAM" id="SSF100920">
    <property type="entry name" value="Heat shock protein 70kD (HSP70), peptide-binding domain"/>
    <property type="match status" value="1"/>
</dbReference>
<dbReference type="InterPro" id="IPR013126">
    <property type="entry name" value="Hsp_70_fam"/>
</dbReference>
<protein>
    <recommendedName>
        <fullName evidence="5">Heat shock protein 70</fullName>
    </recommendedName>
</protein>
<reference evidence="3" key="1">
    <citation type="submission" date="2023-04" db="EMBL/GenBank/DDBJ databases">
        <authorList>
            <person name="Vijverberg K."/>
            <person name="Xiong W."/>
            <person name="Schranz E."/>
        </authorList>
    </citation>
    <scope>NUCLEOTIDE SEQUENCE</scope>
</reference>
<keyword evidence="2" id="KW-0067">ATP-binding</keyword>
<dbReference type="EMBL" id="OX465084">
    <property type="protein sequence ID" value="CAI9298753.1"/>
    <property type="molecule type" value="Genomic_DNA"/>
</dbReference>
<keyword evidence="4" id="KW-1185">Reference proteome</keyword>
<dbReference type="InterPro" id="IPR029047">
    <property type="entry name" value="HSP70_peptide-bd_sf"/>
</dbReference>
<evidence type="ECO:0000313" key="4">
    <source>
        <dbReference type="Proteomes" id="UP001177003"/>
    </source>
</evidence>
<dbReference type="SUPFAM" id="SSF100934">
    <property type="entry name" value="Heat shock protein 70kD (HSP70), C-terminal subdomain"/>
    <property type="match status" value="1"/>
</dbReference>
<dbReference type="Proteomes" id="UP001177003">
    <property type="component" value="Chromosome 8"/>
</dbReference>
<evidence type="ECO:0000313" key="3">
    <source>
        <dbReference type="EMBL" id="CAI9298753.1"/>
    </source>
</evidence>
<name>A0AA36EJY7_LACSI</name>
<dbReference type="Gene3D" id="1.20.1270.10">
    <property type="match status" value="1"/>
</dbReference>
<dbReference type="AlphaFoldDB" id="A0AA36EJY7"/>
<dbReference type="GO" id="GO:0140662">
    <property type="term" value="F:ATP-dependent protein folding chaperone"/>
    <property type="evidence" value="ECO:0007669"/>
    <property type="project" value="InterPro"/>
</dbReference>
<dbReference type="Pfam" id="PF00012">
    <property type="entry name" value="HSP70"/>
    <property type="match status" value="1"/>
</dbReference>
<dbReference type="PANTHER" id="PTHR19375">
    <property type="entry name" value="HEAT SHOCK PROTEIN 70KDA"/>
    <property type="match status" value="1"/>
</dbReference>